<dbReference type="OrthoDB" id="339159at2"/>
<evidence type="ECO:0000256" key="1">
    <source>
        <dbReference type="ARBA" id="ARBA00022801"/>
    </source>
</evidence>
<dbReference type="GO" id="GO:0003847">
    <property type="term" value="F:1-alkyl-2-acetylglycerophosphocholine esterase activity"/>
    <property type="evidence" value="ECO:0007669"/>
    <property type="project" value="TreeGrafter"/>
</dbReference>
<dbReference type="EMBL" id="SNWR01000002">
    <property type="protein sequence ID" value="TDO32018.1"/>
    <property type="molecule type" value="Genomic_DNA"/>
</dbReference>
<keyword evidence="1" id="KW-0378">Hydrolase</keyword>
<keyword evidence="5" id="KW-1185">Reference proteome</keyword>
<dbReference type="InterPro" id="IPR017395">
    <property type="entry name" value="Chlorophyllase-like"/>
</dbReference>
<dbReference type="Pfam" id="PF07224">
    <property type="entry name" value="Chlorophyllase"/>
    <property type="match status" value="1"/>
</dbReference>
<gene>
    <name evidence="4" type="ORF">C8E87_7458</name>
</gene>
<evidence type="ECO:0000313" key="5">
    <source>
        <dbReference type="Proteomes" id="UP000294901"/>
    </source>
</evidence>
<dbReference type="AlphaFoldDB" id="A0A4V3C619"/>
<dbReference type="RefSeq" id="WP_133878042.1">
    <property type="nucleotide sequence ID" value="NZ_BOMD01000044.1"/>
</dbReference>
<keyword evidence="3" id="KW-0443">Lipid metabolism</keyword>
<protein>
    <submittedName>
        <fullName evidence="4">Chlorophyllase-like protein</fullName>
    </submittedName>
</protein>
<accession>A0A4V3C619</accession>
<dbReference type="GO" id="GO:0016042">
    <property type="term" value="P:lipid catabolic process"/>
    <property type="evidence" value="ECO:0007669"/>
    <property type="project" value="UniProtKB-KW"/>
</dbReference>
<reference evidence="4 5" key="1">
    <citation type="submission" date="2019-03" db="EMBL/GenBank/DDBJ databases">
        <title>Sequencing the genomes of 1000 actinobacteria strains.</title>
        <authorList>
            <person name="Klenk H.-P."/>
        </authorList>
    </citation>
    <scope>NUCLEOTIDE SEQUENCE [LARGE SCALE GENOMIC DNA]</scope>
    <source>
        <strain evidence="4 5">DSM 43805</strain>
    </source>
</reference>
<keyword evidence="2" id="KW-0442">Lipid degradation</keyword>
<proteinExistence type="predicted"/>
<dbReference type="Proteomes" id="UP000294901">
    <property type="component" value="Unassembled WGS sequence"/>
</dbReference>
<organism evidence="4 5">
    <name type="scientific">Paractinoplanes brasiliensis</name>
    <dbReference type="NCBI Taxonomy" id="52695"/>
    <lineage>
        <taxon>Bacteria</taxon>
        <taxon>Bacillati</taxon>
        <taxon>Actinomycetota</taxon>
        <taxon>Actinomycetes</taxon>
        <taxon>Micromonosporales</taxon>
        <taxon>Micromonosporaceae</taxon>
        <taxon>Paractinoplanes</taxon>
    </lineage>
</organism>
<evidence type="ECO:0000256" key="3">
    <source>
        <dbReference type="ARBA" id="ARBA00023098"/>
    </source>
</evidence>
<evidence type="ECO:0000256" key="2">
    <source>
        <dbReference type="ARBA" id="ARBA00022963"/>
    </source>
</evidence>
<name>A0A4V3C619_9ACTN</name>
<dbReference type="PANTHER" id="PTHR10272">
    <property type="entry name" value="PLATELET-ACTIVATING FACTOR ACETYLHYDROLASE"/>
    <property type="match status" value="1"/>
</dbReference>
<sequence length="274" mass="28948">MHQILSVKPVDLEGLQVRVTAPTAPGEHPVIVFSHGYGQSLDGYAPLTDFWATHGFAVVQPTHLDSRSIGLPPSDPRTPQIWRLRVRDVIRVLDSFGALDAVIPGTLDESRVAVAGHSWGAQTAGMLLGARAAGFDDNYRDPRVTAGVLLAATGRGGADLTEFAAGHFPFMSPDFSTLDIPALVVAGDKDQSALTATRGPDWFTDVYHDSPGAKALLTLHGAEHSLGGITGYGVTETTDENPALVAVVQQVSTAFLRGGAWPAVDPALGRLETR</sequence>
<dbReference type="SUPFAM" id="SSF53474">
    <property type="entry name" value="alpha/beta-Hydrolases"/>
    <property type="match status" value="1"/>
</dbReference>
<dbReference type="InterPro" id="IPR029058">
    <property type="entry name" value="AB_hydrolase_fold"/>
</dbReference>
<evidence type="ECO:0000313" key="4">
    <source>
        <dbReference type="EMBL" id="TDO32018.1"/>
    </source>
</evidence>
<dbReference type="PANTHER" id="PTHR10272:SF0">
    <property type="entry name" value="PLATELET-ACTIVATING FACTOR ACETYLHYDROLASE"/>
    <property type="match status" value="1"/>
</dbReference>
<dbReference type="Gene3D" id="3.40.50.1820">
    <property type="entry name" value="alpha/beta hydrolase"/>
    <property type="match status" value="1"/>
</dbReference>
<comment type="caution">
    <text evidence="4">The sequence shown here is derived from an EMBL/GenBank/DDBJ whole genome shotgun (WGS) entry which is preliminary data.</text>
</comment>